<keyword evidence="3 9" id="KW-0862">Zinc</keyword>
<dbReference type="InterPro" id="IPR003851">
    <property type="entry name" value="Znf_Dof"/>
</dbReference>
<dbReference type="AlphaFoldDB" id="A0AA38WFW2"/>
<dbReference type="Proteomes" id="UP001172457">
    <property type="component" value="Chromosome 2"/>
</dbReference>
<evidence type="ECO:0000256" key="1">
    <source>
        <dbReference type="ARBA" id="ARBA00022723"/>
    </source>
</evidence>
<evidence type="ECO:0000313" key="12">
    <source>
        <dbReference type="EMBL" id="KAJ9559732.1"/>
    </source>
</evidence>
<protein>
    <recommendedName>
        <fullName evidence="9">Dof zinc finger protein</fullName>
    </recommendedName>
</protein>
<keyword evidence="7 8" id="KW-0539">Nucleus</keyword>
<dbReference type="GO" id="GO:0003677">
    <property type="term" value="F:DNA binding"/>
    <property type="evidence" value="ECO:0007669"/>
    <property type="project" value="UniProtKB-UniRule"/>
</dbReference>
<evidence type="ECO:0000256" key="2">
    <source>
        <dbReference type="ARBA" id="ARBA00022771"/>
    </source>
</evidence>
<feature type="domain" description="Dof-type" evidence="11">
    <location>
        <begin position="33"/>
        <end position="87"/>
    </location>
</feature>
<dbReference type="PROSITE" id="PS50884">
    <property type="entry name" value="ZF_DOF_2"/>
    <property type="match status" value="1"/>
</dbReference>
<dbReference type="PROSITE" id="PS01361">
    <property type="entry name" value="ZF_DOF_1"/>
    <property type="match status" value="1"/>
</dbReference>
<dbReference type="InterPro" id="IPR045174">
    <property type="entry name" value="Dof"/>
</dbReference>
<feature type="compositionally biased region" description="Polar residues" evidence="10">
    <location>
        <begin position="1"/>
        <end position="15"/>
    </location>
</feature>
<proteinExistence type="predicted"/>
<gene>
    <name evidence="12" type="ORF">OSB04_004892</name>
</gene>
<evidence type="ECO:0000256" key="10">
    <source>
        <dbReference type="SAM" id="MobiDB-lite"/>
    </source>
</evidence>
<keyword evidence="5 8" id="KW-0238">DNA-binding</keyword>
<accession>A0AA38WFW2</accession>
<dbReference type="PANTHER" id="PTHR31992:SF141">
    <property type="entry name" value="DOF ZINC FINGER PROTEIN DOF1.4"/>
    <property type="match status" value="1"/>
</dbReference>
<evidence type="ECO:0000313" key="13">
    <source>
        <dbReference type="Proteomes" id="UP001172457"/>
    </source>
</evidence>
<evidence type="ECO:0000259" key="11">
    <source>
        <dbReference type="PROSITE" id="PS50884"/>
    </source>
</evidence>
<keyword evidence="1 9" id="KW-0479">Metal-binding</keyword>
<dbReference type="EMBL" id="JARYMX010000002">
    <property type="protein sequence ID" value="KAJ9559732.1"/>
    <property type="molecule type" value="Genomic_DNA"/>
</dbReference>
<evidence type="ECO:0000256" key="7">
    <source>
        <dbReference type="ARBA" id="ARBA00023242"/>
    </source>
</evidence>
<organism evidence="12 13">
    <name type="scientific">Centaurea solstitialis</name>
    <name type="common">yellow star-thistle</name>
    <dbReference type="NCBI Taxonomy" id="347529"/>
    <lineage>
        <taxon>Eukaryota</taxon>
        <taxon>Viridiplantae</taxon>
        <taxon>Streptophyta</taxon>
        <taxon>Embryophyta</taxon>
        <taxon>Tracheophyta</taxon>
        <taxon>Spermatophyta</taxon>
        <taxon>Magnoliopsida</taxon>
        <taxon>eudicotyledons</taxon>
        <taxon>Gunneridae</taxon>
        <taxon>Pentapetalae</taxon>
        <taxon>asterids</taxon>
        <taxon>campanulids</taxon>
        <taxon>Asterales</taxon>
        <taxon>Asteraceae</taxon>
        <taxon>Carduoideae</taxon>
        <taxon>Cardueae</taxon>
        <taxon>Centaureinae</taxon>
        <taxon>Centaurea</taxon>
    </lineage>
</organism>
<keyword evidence="2 8" id="KW-0863">Zinc-finger</keyword>
<comment type="caution">
    <text evidence="12">The sequence shown here is derived from an EMBL/GenBank/DDBJ whole genome shotgun (WGS) entry which is preliminary data.</text>
</comment>
<dbReference type="PANTHER" id="PTHR31992">
    <property type="entry name" value="DOF ZINC FINGER PROTEIN DOF1.4-RELATED"/>
    <property type="match status" value="1"/>
</dbReference>
<comment type="subcellular location">
    <subcellularLocation>
        <location evidence="8 9">Nucleus</location>
    </subcellularLocation>
</comment>
<evidence type="ECO:0000256" key="8">
    <source>
        <dbReference type="PROSITE-ProRule" id="PRU00071"/>
    </source>
</evidence>
<keyword evidence="4 9" id="KW-0805">Transcription regulation</keyword>
<reference evidence="12" key="1">
    <citation type="submission" date="2023-03" db="EMBL/GenBank/DDBJ databases">
        <title>Chromosome-scale reference genome and RAD-based genetic map of yellow starthistle (Centaurea solstitialis) reveal putative structural variation and QTLs associated with invader traits.</title>
        <authorList>
            <person name="Reatini B."/>
            <person name="Cang F.A."/>
            <person name="Jiang Q."/>
            <person name="Mckibben M.T.W."/>
            <person name="Barker M.S."/>
            <person name="Rieseberg L.H."/>
            <person name="Dlugosch K.M."/>
        </authorList>
    </citation>
    <scope>NUCLEOTIDE SEQUENCE</scope>
    <source>
        <strain evidence="12">CAN-66</strain>
        <tissue evidence="12">Leaf</tissue>
    </source>
</reference>
<dbReference type="GO" id="GO:0003700">
    <property type="term" value="F:DNA-binding transcription factor activity"/>
    <property type="evidence" value="ECO:0007669"/>
    <property type="project" value="UniProtKB-UniRule"/>
</dbReference>
<comment type="function">
    <text evidence="9">Transcription factor that binds specifically to a 5'-AA[AG]G-3' consensus core sequence.</text>
</comment>
<feature type="region of interest" description="Disordered" evidence="10">
    <location>
        <begin position="1"/>
        <end position="28"/>
    </location>
</feature>
<evidence type="ECO:0000256" key="6">
    <source>
        <dbReference type="ARBA" id="ARBA00023163"/>
    </source>
</evidence>
<dbReference type="GO" id="GO:0005634">
    <property type="term" value="C:nucleus"/>
    <property type="evidence" value="ECO:0007669"/>
    <property type="project" value="UniProtKB-SubCell"/>
</dbReference>
<evidence type="ECO:0000256" key="3">
    <source>
        <dbReference type="ARBA" id="ARBA00022833"/>
    </source>
</evidence>
<dbReference type="GO" id="GO:0008270">
    <property type="term" value="F:zinc ion binding"/>
    <property type="evidence" value="ECO:0007669"/>
    <property type="project" value="UniProtKB-KW"/>
</dbReference>
<evidence type="ECO:0000256" key="4">
    <source>
        <dbReference type="ARBA" id="ARBA00023015"/>
    </source>
</evidence>
<name>A0AA38WFW2_9ASTR</name>
<feature type="region of interest" description="Disordered" evidence="10">
    <location>
        <begin position="84"/>
        <end position="113"/>
    </location>
</feature>
<evidence type="ECO:0000256" key="5">
    <source>
        <dbReference type="ARBA" id="ARBA00023125"/>
    </source>
</evidence>
<evidence type="ECO:0000256" key="9">
    <source>
        <dbReference type="RuleBase" id="RU369094"/>
    </source>
</evidence>
<sequence length="234" mass="25122">MGSTSFDQPSINPSKPTEPMVMVPSNHDHHGSSHCPRCDSTNTKFCYYNNYSLSQPRYFCKSCRRYWTKGGTLRNIPAGTLRRKIKKSSSNFKKPTTTTTTHHRRRQPHPNPHFMFENLATGGGGDGEQGRIHVEPRFAIGGDDDGIGGGFPAVVDSGGYRLSTGGIDIHGLGLETTVFDAYLTLGPWEDGEAGSGCDSDLYGLGEGGNGSSGFLLGFGSSWAGLMNGYGSSTI</sequence>
<dbReference type="Pfam" id="PF02701">
    <property type="entry name" value="Zn_ribbon_Dof"/>
    <property type="match status" value="1"/>
</dbReference>
<keyword evidence="6 9" id="KW-0804">Transcription</keyword>
<keyword evidence="13" id="KW-1185">Reference proteome</keyword>